<dbReference type="InterPro" id="IPR001737">
    <property type="entry name" value="KsgA/Erm"/>
</dbReference>
<reference evidence="10 11" key="1">
    <citation type="journal article" date="2009" name="Genome Res.">
        <title>Comparative genomics of the fungal pathogens Candida dubliniensis and Candida albicans.</title>
        <authorList>
            <person name="Jackson A.P."/>
            <person name="Gamble J.A."/>
            <person name="Yeomans T."/>
            <person name="Moran G.P."/>
            <person name="Saunders D."/>
            <person name="Harris D."/>
            <person name="Aslett M."/>
            <person name="Barrell J.F."/>
            <person name="Butler G."/>
            <person name="Citiulo F."/>
            <person name="Coleman D.C."/>
            <person name="de Groot P.W.J."/>
            <person name="Goodwin T.J."/>
            <person name="Quail M.A."/>
            <person name="McQuillan J."/>
            <person name="Munro C.A."/>
            <person name="Pain A."/>
            <person name="Poulter R.T."/>
            <person name="Rajandream M.A."/>
            <person name="Renauld H."/>
            <person name="Spiering M.J."/>
            <person name="Tivey A."/>
            <person name="Gow N.A.R."/>
            <person name="Barrell B."/>
            <person name="Sullivan D.J."/>
            <person name="Berriman M."/>
        </authorList>
    </citation>
    <scope>NUCLEOTIDE SEQUENCE [LARGE SCALE GENOMIC DNA]</scope>
    <source>
        <strain evidence="11">CD36 / ATCC MYA-646 / CBS 7987 / NCPF 3949 / NRRL Y-17841</strain>
    </source>
</reference>
<feature type="binding site" evidence="7">
    <location>
        <position position="31"/>
    </location>
    <ligand>
        <name>S-adenosyl-L-methionine</name>
        <dbReference type="ChEBI" id="CHEBI:59789"/>
    </ligand>
</feature>
<evidence type="ECO:0000313" key="11">
    <source>
        <dbReference type="Proteomes" id="UP000002605"/>
    </source>
</evidence>
<keyword evidence="4 7" id="KW-0949">S-adenosyl-L-methionine</keyword>
<evidence type="ECO:0000313" key="10">
    <source>
        <dbReference type="EMBL" id="CAX43470.1"/>
    </source>
</evidence>
<evidence type="ECO:0000256" key="4">
    <source>
        <dbReference type="ARBA" id="ARBA00022691"/>
    </source>
</evidence>
<dbReference type="InterPro" id="IPR029063">
    <property type="entry name" value="SAM-dependent_MTases_sf"/>
</dbReference>
<organism evidence="10 11">
    <name type="scientific">Candida dubliniensis (strain CD36 / ATCC MYA-646 / CBS 7987 / NCPF 3949 / NRRL Y-17841)</name>
    <name type="common">Yeast</name>
    <dbReference type="NCBI Taxonomy" id="573826"/>
    <lineage>
        <taxon>Eukaryota</taxon>
        <taxon>Fungi</taxon>
        <taxon>Dikarya</taxon>
        <taxon>Ascomycota</taxon>
        <taxon>Saccharomycotina</taxon>
        <taxon>Pichiomycetes</taxon>
        <taxon>Debaryomycetaceae</taxon>
        <taxon>Candida/Lodderomyces clade</taxon>
        <taxon>Candida</taxon>
    </lineage>
</organism>
<dbReference type="GO" id="GO:0005759">
    <property type="term" value="C:mitochondrial matrix"/>
    <property type="evidence" value="ECO:0007669"/>
    <property type="project" value="TreeGrafter"/>
</dbReference>
<dbReference type="GO" id="GO:0034245">
    <property type="term" value="C:mitochondrial DNA-directed RNA polymerase complex"/>
    <property type="evidence" value="ECO:0007669"/>
    <property type="project" value="TreeGrafter"/>
</dbReference>
<dbReference type="PANTHER" id="PTHR11727">
    <property type="entry name" value="DIMETHYLADENOSINE TRANSFERASE"/>
    <property type="match status" value="1"/>
</dbReference>
<gene>
    <name evidence="9" type="ordered locus">Cd36_16910</name>
    <name evidence="10" type="ORF">CD36_16910</name>
</gene>
<keyword evidence="2 7" id="KW-0489">Methyltransferase</keyword>
<dbReference type="PANTHER" id="PTHR11727:SF17">
    <property type="entry name" value="DIMETHYLADENOSINE TRANSFERASE 1, MITOCHONDRIAL"/>
    <property type="match status" value="1"/>
</dbReference>
<dbReference type="Gene3D" id="3.40.50.150">
    <property type="entry name" value="Vaccinia Virus protein VP39"/>
    <property type="match status" value="1"/>
</dbReference>
<proteinExistence type="inferred from homology"/>
<comment type="subcellular location">
    <subcellularLocation>
        <location evidence="1">Mitochondrion</location>
    </subcellularLocation>
</comment>
<protein>
    <recommendedName>
        <fullName evidence="8">rRNA adenine N(6)-methyltransferase</fullName>
        <ecNumber evidence="8">2.1.1.-</ecNumber>
    </recommendedName>
</protein>
<evidence type="ECO:0000256" key="8">
    <source>
        <dbReference type="RuleBase" id="RU362106"/>
    </source>
</evidence>
<feature type="binding site" evidence="7">
    <location>
        <position position="84"/>
    </location>
    <ligand>
        <name>S-adenosyl-L-methionine</name>
        <dbReference type="ChEBI" id="CHEBI:59789"/>
    </ligand>
</feature>
<comment type="caution">
    <text evidence="7">Lacks conserved residue(s) required for the propagation of feature annotation.</text>
</comment>
<keyword evidence="8" id="KW-0698">rRNA processing</keyword>
<evidence type="ECO:0000256" key="2">
    <source>
        <dbReference type="ARBA" id="ARBA00022603"/>
    </source>
</evidence>
<dbReference type="Proteomes" id="UP000002605">
    <property type="component" value="Chromosome 2"/>
</dbReference>
<dbReference type="GO" id="GO:0003723">
    <property type="term" value="F:RNA binding"/>
    <property type="evidence" value="ECO:0007669"/>
    <property type="project" value="UniProtKB-UniRule"/>
</dbReference>
<comment type="similarity">
    <text evidence="7 8">Belongs to the class I-like SAM-binding methyltransferase superfamily. rRNA adenine N(6)-methyltransferase family.</text>
</comment>
<dbReference type="HOGENOM" id="CLU_034228_0_0_1"/>
<dbReference type="GO" id="GO:0006391">
    <property type="term" value="P:transcription initiation at mitochondrial promoter"/>
    <property type="evidence" value="ECO:0007669"/>
    <property type="project" value="TreeGrafter"/>
</dbReference>
<dbReference type="RefSeq" id="XP_002418170.1">
    <property type="nucleotide sequence ID" value="XM_002418125.1"/>
</dbReference>
<dbReference type="AlphaFoldDB" id="B9WAQ0"/>
<keyword evidence="5 7" id="KW-0694">RNA-binding</keyword>
<dbReference type="GO" id="GO:0000179">
    <property type="term" value="F:rRNA (adenine-N6,N6-)-dimethyltransferase activity"/>
    <property type="evidence" value="ECO:0007669"/>
    <property type="project" value="UniProtKB-UniRule"/>
</dbReference>
<sequence>MAIITRAKAFNPNLVGMFSHKIPYYYSRTHLCDPDACQSIIDKLDLKNKYNSSKLDIVDINPGYGLFSTMLNYELKPKNHILIENKERCVTSLSSIIDKLIEKTGNNGNFKLYNKDSFIWSTYTDLIENDKLIQPQIKSFDNFHDELLIIANWTGNKEESVIAQWIKCCGHRNWLMKYGKVRMIIFAPSTSAMKFLGEPGFRKRKRTGLKRDLFTDSKLIGILNSEKIPGLGYDPRVLIRDQPVLLEKSSAHKGGDYSIIELSPGKYTTEKIENIDHILSAIYLTNKKLIDILPTLAPGAMYMAKSLPKEILEKCPYEFTREDILKFSQVYEEWPFKPSIETQYSYDLSYS</sequence>
<dbReference type="VEuPathDB" id="FungiDB:CD36_16910"/>
<dbReference type="SUPFAM" id="SSF53335">
    <property type="entry name" value="S-adenosyl-L-methionine-dependent methyltransferases"/>
    <property type="match status" value="1"/>
</dbReference>
<evidence type="ECO:0000256" key="6">
    <source>
        <dbReference type="ARBA" id="ARBA00024915"/>
    </source>
</evidence>
<dbReference type="Pfam" id="PF00398">
    <property type="entry name" value="RrnaAD"/>
    <property type="match status" value="1"/>
</dbReference>
<evidence type="ECO:0000256" key="5">
    <source>
        <dbReference type="ARBA" id="ARBA00022884"/>
    </source>
</evidence>
<evidence type="ECO:0000256" key="3">
    <source>
        <dbReference type="ARBA" id="ARBA00022679"/>
    </source>
</evidence>
<dbReference type="OrthoDB" id="16079at2759"/>
<dbReference type="EC" id="2.1.1.-" evidence="8"/>
<dbReference type="eggNOG" id="ENOG502QY7G">
    <property type="taxonomic scope" value="Eukaryota"/>
</dbReference>
<keyword evidence="3 7" id="KW-0808">Transferase</keyword>
<dbReference type="KEGG" id="cdu:CD36_16910"/>
<dbReference type="GO" id="GO:0034246">
    <property type="term" value="F:mitochondrial transcription factor activity"/>
    <property type="evidence" value="ECO:0007669"/>
    <property type="project" value="TreeGrafter"/>
</dbReference>
<dbReference type="PROSITE" id="PS51689">
    <property type="entry name" value="SAM_RNA_A_N6_MT"/>
    <property type="match status" value="1"/>
</dbReference>
<dbReference type="InterPro" id="IPR023165">
    <property type="entry name" value="rRNA_Ade_diMease-like_C"/>
</dbReference>
<comment type="function">
    <text evidence="6">Mitochondrial transcription factor that confers selective promoter recognition on the core subunit of the yeast mitochondrial RNA polymerase. Interacts with DNA in a non-specific manner.</text>
</comment>
<dbReference type="CGD" id="CAL0000167174">
    <property type="gene designation" value="Cd36_16910"/>
</dbReference>
<accession>B9WAQ0</accession>
<keyword evidence="11" id="KW-1185">Reference proteome</keyword>
<name>B9WAQ0_CANDC</name>
<evidence type="ECO:0000256" key="7">
    <source>
        <dbReference type="PROSITE-ProRule" id="PRU01026"/>
    </source>
</evidence>
<dbReference type="EMBL" id="FM992689">
    <property type="protein sequence ID" value="CAX43470.1"/>
    <property type="molecule type" value="Genomic_DNA"/>
</dbReference>
<evidence type="ECO:0000313" key="9">
    <source>
        <dbReference type="CGD" id="CAL0000167174"/>
    </source>
</evidence>
<feature type="binding site" evidence="7">
    <location>
        <position position="116"/>
    </location>
    <ligand>
        <name>S-adenosyl-L-methionine</name>
        <dbReference type="ChEBI" id="CHEBI:59789"/>
    </ligand>
</feature>
<dbReference type="GeneID" id="8045734"/>
<dbReference type="Gene3D" id="1.10.8.100">
    <property type="entry name" value="Ribosomal RNA adenine dimethylase-like, domain 2"/>
    <property type="match status" value="1"/>
</dbReference>
<feature type="binding site" evidence="7">
    <location>
        <position position="152"/>
    </location>
    <ligand>
        <name>S-adenosyl-L-methionine</name>
        <dbReference type="ChEBI" id="CHEBI:59789"/>
    </ligand>
</feature>
<evidence type="ECO:0000256" key="1">
    <source>
        <dbReference type="ARBA" id="ARBA00004173"/>
    </source>
</evidence>